<accession>A0A8K0X295</accession>
<dbReference type="AlphaFoldDB" id="A0A8K0X295"/>
<comment type="subcellular location">
    <subcellularLocation>
        <location evidence="1">Nucleus</location>
    </subcellularLocation>
</comment>
<dbReference type="OrthoDB" id="10265068at2759"/>
<dbReference type="Proteomes" id="UP000813385">
    <property type="component" value="Unassembled WGS sequence"/>
</dbReference>
<reference evidence="3" key="1">
    <citation type="journal article" date="2021" name="Nat. Commun.">
        <title>Genetic determinants of endophytism in the Arabidopsis root mycobiome.</title>
        <authorList>
            <person name="Mesny F."/>
            <person name="Miyauchi S."/>
            <person name="Thiergart T."/>
            <person name="Pickel B."/>
            <person name="Atanasova L."/>
            <person name="Karlsson M."/>
            <person name="Huettel B."/>
            <person name="Barry K.W."/>
            <person name="Haridas S."/>
            <person name="Chen C."/>
            <person name="Bauer D."/>
            <person name="Andreopoulos W."/>
            <person name="Pangilinan J."/>
            <person name="LaButti K."/>
            <person name="Riley R."/>
            <person name="Lipzen A."/>
            <person name="Clum A."/>
            <person name="Drula E."/>
            <person name="Henrissat B."/>
            <person name="Kohler A."/>
            <person name="Grigoriev I.V."/>
            <person name="Martin F.M."/>
            <person name="Hacquard S."/>
        </authorList>
    </citation>
    <scope>NUCLEOTIDE SEQUENCE</scope>
    <source>
        <strain evidence="3">MPI-CAGE-AT-0016</strain>
    </source>
</reference>
<dbReference type="InterPro" id="IPR011257">
    <property type="entry name" value="DNA_glycosylase"/>
</dbReference>
<dbReference type="SUPFAM" id="SSF48150">
    <property type="entry name" value="DNA-glycosylase"/>
    <property type="match status" value="1"/>
</dbReference>
<dbReference type="GO" id="GO:0003824">
    <property type="term" value="F:catalytic activity"/>
    <property type="evidence" value="ECO:0007669"/>
    <property type="project" value="InterPro"/>
</dbReference>
<dbReference type="EMBL" id="JAGPXD010000004">
    <property type="protein sequence ID" value="KAH7359031.1"/>
    <property type="molecule type" value="Genomic_DNA"/>
</dbReference>
<dbReference type="GO" id="GO:0006281">
    <property type="term" value="P:DNA repair"/>
    <property type="evidence" value="ECO:0007669"/>
    <property type="project" value="InterPro"/>
</dbReference>
<dbReference type="Gene3D" id="1.10.340.30">
    <property type="entry name" value="Hypothetical protein, domain 2"/>
    <property type="match status" value="1"/>
</dbReference>
<keyword evidence="4" id="KW-1185">Reference proteome</keyword>
<dbReference type="GO" id="GO:0005634">
    <property type="term" value="C:nucleus"/>
    <property type="evidence" value="ECO:0007669"/>
    <property type="project" value="UniProtKB-SubCell"/>
</dbReference>
<name>A0A8K0X295_9PEZI</name>
<dbReference type="PANTHER" id="PTHR15074:SF0">
    <property type="entry name" value="METHYL-CPG-BINDING DOMAIN PROTEIN 4-LIKE PROTEIN"/>
    <property type="match status" value="1"/>
</dbReference>
<dbReference type="GO" id="GO:0003677">
    <property type="term" value="F:DNA binding"/>
    <property type="evidence" value="ECO:0007669"/>
    <property type="project" value="InterPro"/>
</dbReference>
<gene>
    <name evidence="3" type="ORF">B0T11DRAFT_341217</name>
</gene>
<dbReference type="PANTHER" id="PTHR15074">
    <property type="entry name" value="METHYL-CPG-BINDING PROTEIN"/>
    <property type="match status" value="1"/>
</dbReference>
<proteinExistence type="predicted"/>
<evidence type="ECO:0000256" key="2">
    <source>
        <dbReference type="ARBA" id="ARBA00023242"/>
    </source>
</evidence>
<evidence type="ECO:0000313" key="3">
    <source>
        <dbReference type="EMBL" id="KAH7359031.1"/>
    </source>
</evidence>
<dbReference type="InterPro" id="IPR045138">
    <property type="entry name" value="MeCP2/MBD4"/>
</dbReference>
<protein>
    <submittedName>
        <fullName evidence="3">Methyl-CpG-binding domain-containing protein 4</fullName>
    </submittedName>
</protein>
<evidence type="ECO:0000256" key="1">
    <source>
        <dbReference type="ARBA" id="ARBA00004123"/>
    </source>
</evidence>
<evidence type="ECO:0000313" key="4">
    <source>
        <dbReference type="Proteomes" id="UP000813385"/>
    </source>
</evidence>
<comment type="caution">
    <text evidence="3">The sequence shown here is derived from an EMBL/GenBank/DDBJ whole genome shotgun (WGS) entry which is preliminary data.</text>
</comment>
<keyword evidence="2" id="KW-0539">Nucleus</keyword>
<organism evidence="3 4">
    <name type="scientific">Plectosphaerella cucumerina</name>
    <dbReference type="NCBI Taxonomy" id="40658"/>
    <lineage>
        <taxon>Eukaryota</taxon>
        <taxon>Fungi</taxon>
        <taxon>Dikarya</taxon>
        <taxon>Ascomycota</taxon>
        <taxon>Pezizomycotina</taxon>
        <taxon>Sordariomycetes</taxon>
        <taxon>Hypocreomycetidae</taxon>
        <taxon>Glomerellales</taxon>
        <taxon>Plectosphaerellaceae</taxon>
        <taxon>Plectosphaerella</taxon>
    </lineage>
</organism>
<sequence length="268" mass="30568">METPGIGRADAFAQHLFHGFDVKEEEKAFLGALYLSDTTPQEEKSRLLRISLTTVTFLIKTSGKLAIPAFHAVRERFPTPAHLADPASEAELMGMIQHLGLVSNRTAMVQKYAKGWIERPPTPGVRYRVKGYDKRDIDIHPGTHDRGEEAVEAEEPDDTWEIGHLTQGKYALDSWRIFCRDELLGRAQDWNGKGAPPEFQPEWMRARPNDKELRACLRWMWMKEGWEWDPVTGDKTALRPEMAAAVNERRVEYDDTGGLRILDEPRAS</sequence>